<accession>A0A2H1VUI1</accession>
<name>A0A2H1VUI1_SPOFR</name>
<dbReference type="AlphaFoldDB" id="A0A2H1VUI1"/>
<organism evidence="1">
    <name type="scientific">Spodoptera frugiperda</name>
    <name type="common">Fall armyworm</name>
    <dbReference type="NCBI Taxonomy" id="7108"/>
    <lineage>
        <taxon>Eukaryota</taxon>
        <taxon>Metazoa</taxon>
        <taxon>Ecdysozoa</taxon>
        <taxon>Arthropoda</taxon>
        <taxon>Hexapoda</taxon>
        <taxon>Insecta</taxon>
        <taxon>Pterygota</taxon>
        <taxon>Neoptera</taxon>
        <taxon>Endopterygota</taxon>
        <taxon>Lepidoptera</taxon>
        <taxon>Glossata</taxon>
        <taxon>Ditrysia</taxon>
        <taxon>Noctuoidea</taxon>
        <taxon>Noctuidae</taxon>
        <taxon>Amphipyrinae</taxon>
        <taxon>Spodoptera</taxon>
    </lineage>
</organism>
<dbReference type="EMBL" id="ODYU01004497">
    <property type="protein sequence ID" value="SOQ44438.1"/>
    <property type="molecule type" value="Genomic_DNA"/>
</dbReference>
<reference evidence="1" key="1">
    <citation type="submission" date="2016-07" db="EMBL/GenBank/DDBJ databases">
        <authorList>
            <person name="Bretaudeau A."/>
        </authorList>
    </citation>
    <scope>NUCLEOTIDE SEQUENCE</scope>
    <source>
        <strain evidence="1">Rice</strain>
        <tissue evidence="1">Whole body</tissue>
    </source>
</reference>
<gene>
    <name evidence="1" type="ORF">SFRICE_012347</name>
</gene>
<proteinExistence type="predicted"/>
<sequence>MTSPALGKARGSIRLLQTKYHPVPTPACRAGAPVSRLSYDDCNESRDVTLAKCVDKNSLQTSRKLSFLDKKFKETGVSCACPFIVRVWAHCTARARGGARDQLEQSCARSSRACSAHSASSAAITRELLDSPALPVCMAAGRSPGTPRHYLVPLFNNTNIYRPESAGAASCTSRYEVVAAPFSVTTDTPPRDESYDITCFTHNAATFQPSDVGVGGEEIASHRESY</sequence>
<protein>
    <submittedName>
        <fullName evidence="1">SFRICE_012347</fullName>
    </submittedName>
</protein>
<evidence type="ECO:0000313" key="1">
    <source>
        <dbReference type="EMBL" id="SOQ44438.1"/>
    </source>
</evidence>